<sequence length="343" mass="37564">MDDSKRSRSAKPKRKRPWFKMFVIGFLVIFITGGAAFAYVANKTFQAAKQSEVELSRGDKSDKRAAAVDLTKDHFSVLLVGTDERPGDTSSRADTMIVATFNKTDKKVNLLSIPRDSLVMIPSVGYEDKINHSYAFGGIDSTIETVETLLDIPIDYYGSINFNGVVAIVDAVGGIEVDVKLPIDTLDSSDQKNGVKLEPGLQQLNGEEALAYARMRYQDPEGDIGRTKRQQQVVQAIIDQSTSFGSITKLNKLMDATGDNFTTNMSLTEAFQLQPFAKSLNAVNRIDLKGTDTKINGAYYYQLDPASLSDAKATLKEQLNLPETTDDLTSTPEVTDDSTTGSN</sequence>
<feature type="region of interest" description="Disordered" evidence="2">
    <location>
        <begin position="318"/>
        <end position="343"/>
    </location>
</feature>
<feature type="compositionally biased region" description="Polar residues" evidence="2">
    <location>
        <begin position="321"/>
        <end position="343"/>
    </location>
</feature>
<keyword evidence="3" id="KW-0472">Membrane</keyword>
<evidence type="ECO:0000256" key="2">
    <source>
        <dbReference type="SAM" id="MobiDB-lite"/>
    </source>
</evidence>
<evidence type="ECO:0000313" key="6">
    <source>
        <dbReference type="Proteomes" id="UP000078447"/>
    </source>
</evidence>
<dbReference type="InterPro" id="IPR050922">
    <property type="entry name" value="LytR/CpsA/Psr_CW_biosynth"/>
</dbReference>
<evidence type="ECO:0000256" key="3">
    <source>
        <dbReference type="SAM" id="Phobius"/>
    </source>
</evidence>
<name>A0ABX2V8H0_9BACL</name>
<feature type="transmembrane region" description="Helical" evidence="3">
    <location>
        <begin position="21"/>
        <end position="41"/>
    </location>
</feature>
<keyword evidence="3" id="KW-1133">Transmembrane helix</keyword>
<accession>A0ABX2V8H0</accession>
<dbReference type="RefSeq" id="WP_026832105.1">
    <property type="nucleotide sequence ID" value="NZ_CP085018.1"/>
</dbReference>
<evidence type="ECO:0000313" key="5">
    <source>
        <dbReference type="EMBL" id="OAN14514.1"/>
    </source>
</evidence>
<feature type="domain" description="Cell envelope-related transcriptional attenuator" evidence="4">
    <location>
        <begin position="92"/>
        <end position="241"/>
    </location>
</feature>
<comment type="caution">
    <text evidence="5">The sequence shown here is derived from an EMBL/GenBank/DDBJ whole genome shotgun (WGS) entry which is preliminary data.</text>
</comment>
<keyword evidence="6" id="KW-1185">Reference proteome</keyword>
<reference evidence="5 6" key="1">
    <citation type="submission" date="2016-03" db="EMBL/GenBank/DDBJ databases">
        <authorList>
            <person name="Cho S.-Y."/>
            <person name="Lim S."/>
            <person name="Kim H."/>
            <person name="Soh E.H."/>
            <person name="Moon J.S."/>
        </authorList>
    </citation>
    <scope>NUCLEOTIDE SEQUENCE [LARGE SCALE GENOMIC DNA]</scope>
    <source>
        <strain evidence="5 6">KCTC 3810</strain>
    </source>
</reference>
<dbReference type="Proteomes" id="UP000078447">
    <property type="component" value="Unassembled WGS sequence"/>
</dbReference>
<gene>
    <name evidence="5" type="ORF">A3783_00890</name>
</gene>
<dbReference type="InterPro" id="IPR004474">
    <property type="entry name" value="LytR_CpsA_psr"/>
</dbReference>
<dbReference type="PANTHER" id="PTHR33392">
    <property type="entry name" value="POLYISOPRENYL-TEICHOIC ACID--PEPTIDOGLYCAN TEICHOIC ACID TRANSFERASE TAGU"/>
    <property type="match status" value="1"/>
</dbReference>
<dbReference type="NCBIfam" id="TIGR00350">
    <property type="entry name" value="lytR_cpsA_psr"/>
    <property type="match status" value="1"/>
</dbReference>
<keyword evidence="3" id="KW-0812">Transmembrane</keyword>
<evidence type="ECO:0000256" key="1">
    <source>
        <dbReference type="ARBA" id="ARBA00006068"/>
    </source>
</evidence>
<comment type="similarity">
    <text evidence="1">Belongs to the LytR/CpsA/Psr (LCP) family.</text>
</comment>
<dbReference type="PANTHER" id="PTHR33392:SF6">
    <property type="entry name" value="POLYISOPRENYL-TEICHOIC ACID--PEPTIDOGLYCAN TEICHOIC ACID TRANSFERASE TAGU"/>
    <property type="match status" value="1"/>
</dbReference>
<organism evidence="5 6">
    <name type="scientific">Exiguobacterium undae</name>
    <dbReference type="NCBI Taxonomy" id="169177"/>
    <lineage>
        <taxon>Bacteria</taxon>
        <taxon>Bacillati</taxon>
        <taxon>Bacillota</taxon>
        <taxon>Bacilli</taxon>
        <taxon>Bacillales</taxon>
        <taxon>Bacillales Family XII. Incertae Sedis</taxon>
        <taxon>Exiguobacterium</taxon>
    </lineage>
</organism>
<dbReference type="Pfam" id="PF03816">
    <property type="entry name" value="LytR_cpsA_psr"/>
    <property type="match status" value="1"/>
</dbReference>
<protein>
    <submittedName>
        <fullName evidence="5">Transcriptional regulator</fullName>
    </submittedName>
</protein>
<dbReference type="EMBL" id="LVVL01000001">
    <property type="protein sequence ID" value="OAN14514.1"/>
    <property type="molecule type" value="Genomic_DNA"/>
</dbReference>
<evidence type="ECO:0000259" key="4">
    <source>
        <dbReference type="Pfam" id="PF03816"/>
    </source>
</evidence>
<dbReference type="Gene3D" id="3.40.630.190">
    <property type="entry name" value="LCP protein"/>
    <property type="match status" value="1"/>
</dbReference>
<proteinExistence type="inferred from homology"/>